<proteinExistence type="predicted"/>
<dbReference type="SUPFAM" id="SSF52540">
    <property type="entry name" value="P-loop containing nucleoside triphosphate hydrolases"/>
    <property type="match status" value="1"/>
</dbReference>
<dbReference type="GO" id="GO:0016887">
    <property type="term" value="F:ATP hydrolysis activity"/>
    <property type="evidence" value="ECO:0007669"/>
    <property type="project" value="InterPro"/>
</dbReference>
<organism evidence="12 13">
    <name type="scientific">Paenibacillus tyrfis</name>
    <dbReference type="NCBI Taxonomy" id="1501230"/>
    <lineage>
        <taxon>Bacteria</taxon>
        <taxon>Bacillati</taxon>
        <taxon>Bacillota</taxon>
        <taxon>Bacilli</taxon>
        <taxon>Bacillales</taxon>
        <taxon>Paenibacillaceae</taxon>
        <taxon>Paenibacillus</taxon>
    </lineage>
</organism>
<dbReference type="GO" id="GO:0034040">
    <property type="term" value="F:ATPase-coupled lipid transmembrane transporter activity"/>
    <property type="evidence" value="ECO:0007669"/>
    <property type="project" value="TreeGrafter"/>
</dbReference>
<dbReference type="InterPro" id="IPR039421">
    <property type="entry name" value="Type_1_exporter"/>
</dbReference>
<evidence type="ECO:0000256" key="8">
    <source>
        <dbReference type="ARBA" id="ARBA00023136"/>
    </source>
</evidence>
<dbReference type="PROSITE" id="PS50929">
    <property type="entry name" value="ABC_TM1F"/>
    <property type="match status" value="1"/>
</dbReference>
<evidence type="ECO:0000313" key="13">
    <source>
        <dbReference type="Proteomes" id="UP000028123"/>
    </source>
</evidence>
<dbReference type="InterPro" id="IPR003593">
    <property type="entry name" value="AAA+_ATPase"/>
</dbReference>
<evidence type="ECO:0000256" key="9">
    <source>
        <dbReference type="SAM" id="Phobius"/>
    </source>
</evidence>
<reference evidence="12 13" key="1">
    <citation type="submission" date="2014-06" db="EMBL/GenBank/DDBJ databases">
        <title>Draft genome sequence of Paenibacillus sp. MSt1.</title>
        <authorList>
            <person name="Aw Y.K."/>
            <person name="Ong K.S."/>
            <person name="Gan H.M."/>
            <person name="Lee S.M."/>
        </authorList>
    </citation>
    <scope>NUCLEOTIDE SEQUENCE [LARGE SCALE GENOMIC DNA]</scope>
    <source>
        <strain evidence="12 13">MSt1</strain>
    </source>
</reference>
<feature type="transmembrane region" description="Helical" evidence="9">
    <location>
        <begin position="166"/>
        <end position="184"/>
    </location>
</feature>
<dbReference type="PANTHER" id="PTHR24221">
    <property type="entry name" value="ATP-BINDING CASSETTE SUB-FAMILY B"/>
    <property type="match status" value="1"/>
</dbReference>
<keyword evidence="5" id="KW-0547">Nucleotide-binding</keyword>
<evidence type="ECO:0000256" key="7">
    <source>
        <dbReference type="ARBA" id="ARBA00022989"/>
    </source>
</evidence>
<dbReference type="SMART" id="SM00382">
    <property type="entry name" value="AAA"/>
    <property type="match status" value="1"/>
</dbReference>
<evidence type="ECO:0000313" key="12">
    <source>
        <dbReference type="EMBL" id="KEQ23670.1"/>
    </source>
</evidence>
<dbReference type="InterPro" id="IPR003439">
    <property type="entry name" value="ABC_transporter-like_ATP-bd"/>
</dbReference>
<dbReference type="EMBL" id="JNVM01000020">
    <property type="protein sequence ID" value="KEQ23670.1"/>
    <property type="molecule type" value="Genomic_DNA"/>
</dbReference>
<evidence type="ECO:0000256" key="2">
    <source>
        <dbReference type="ARBA" id="ARBA00022448"/>
    </source>
</evidence>
<dbReference type="CDD" id="cd07346">
    <property type="entry name" value="ABC_6TM_exporters"/>
    <property type="match status" value="1"/>
</dbReference>
<feature type="domain" description="ABC transporter" evidence="10">
    <location>
        <begin position="348"/>
        <end position="582"/>
    </location>
</feature>
<dbReference type="GO" id="GO:0140359">
    <property type="term" value="F:ABC-type transporter activity"/>
    <property type="evidence" value="ECO:0007669"/>
    <property type="project" value="InterPro"/>
</dbReference>
<dbReference type="PROSITE" id="PS00211">
    <property type="entry name" value="ABC_TRANSPORTER_1"/>
    <property type="match status" value="1"/>
</dbReference>
<dbReference type="Pfam" id="PF00005">
    <property type="entry name" value="ABC_tran"/>
    <property type="match status" value="1"/>
</dbReference>
<gene>
    <name evidence="12" type="ORF">ET33_14425</name>
</gene>
<keyword evidence="4 9" id="KW-0812">Transmembrane</keyword>
<dbReference type="FunFam" id="3.40.50.300:FF:000221">
    <property type="entry name" value="Multidrug ABC transporter ATP-binding protein"/>
    <property type="match status" value="1"/>
</dbReference>
<evidence type="ECO:0000256" key="4">
    <source>
        <dbReference type="ARBA" id="ARBA00022692"/>
    </source>
</evidence>
<dbReference type="OrthoDB" id="9770415at2"/>
<keyword evidence="6 12" id="KW-0067">ATP-binding</keyword>
<dbReference type="InterPro" id="IPR036640">
    <property type="entry name" value="ABC1_TM_sf"/>
</dbReference>
<protein>
    <submittedName>
        <fullName evidence="12">ABC transporter ATP-binding protein</fullName>
    </submittedName>
</protein>
<dbReference type="RefSeq" id="WP_036687563.1">
    <property type="nucleotide sequence ID" value="NZ_JNVM01000020.1"/>
</dbReference>
<accession>A0A081NYZ7</accession>
<keyword evidence="8 9" id="KW-0472">Membrane</keyword>
<dbReference type="PANTHER" id="PTHR24221:SF654">
    <property type="entry name" value="ATP-BINDING CASSETTE SUB-FAMILY B MEMBER 6"/>
    <property type="match status" value="1"/>
</dbReference>
<evidence type="ECO:0000256" key="5">
    <source>
        <dbReference type="ARBA" id="ARBA00022741"/>
    </source>
</evidence>
<evidence type="ECO:0000259" key="10">
    <source>
        <dbReference type="PROSITE" id="PS50893"/>
    </source>
</evidence>
<dbReference type="Proteomes" id="UP000028123">
    <property type="component" value="Unassembled WGS sequence"/>
</dbReference>
<comment type="subcellular location">
    <subcellularLocation>
        <location evidence="1">Cell membrane</location>
        <topology evidence="1">Multi-pass membrane protein</topology>
    </subcellularLocation>
</comment>
<dbReference type="SUPFAM" id="SSF90123">
    <property type="entry name" value="ABC transporter transmembrane region"/>
    <property type="match status" value="1"/>
</dbReference>
<dbReference type="GO" id="GO:0005524">
    <property type="term" value="F:ATP binding"/>
    <property type="evidence" value="ECO:0007669"/>
    <property type="project" value="UniProtKB-KW"/>
</dbReference>
<evidence type="ECO:0000256" key="1">
    <source>
        <dbReference type="ARBA" id="ARBA00004651"/>
    </source>
</evidence>
<dbReference type="Gene3D" id="1.20.1560.10">
    <property type="entry name" value="ABC transporter type 1, transmembrane domain"/>
    <property type="match status" value="1"/>
</dbReference>
<keyword evidence="7 9" id="KW-1133">Transmembrane helix</keyword>
<sequence length="593" mass="65032">MAFKQGFDDFRKLMSFMKPRSKLYYIGLFGNSLTNASVPILLSFVLRYLLDFVVNRDTAELYRAVYLVCGTFLALSIVSPLCSYAYHRCVKLTLADIRVQLFAHIGRLPFRAAESRHSGDLISRMTNDVQTLERAYTEYMRSIILEITMFVSSIVILLALDWRFALVTFGLTLLSAWLNARFAGRMRTISGRLQEQTARFTERLSDLLTGLQVVKLFALKGKVGRLCSEASDGVSETGIKQGRHLGLQDACNFFIEFMTLGGVLVIGLLMVSWKQMELGTLGQIVQLQTGISAVFLQLGSAVSLMQNSFASLTRIREILDEPGEPERFSETFAAPDQAPIAASPQAALELSSVSFGYDSSRAVLRRLNLTVEEGRMTALVGPSGGGKSTVMKLLLGFYPPDEGTVKIRGKSAGHYTLAEIRDFMAYVPQESTLFHGTVADNIRFGSPGASMEEVEAAAKAAYAHSFITELPGGYDTVLGERGVNLSGGQRQRLAIARAVLKNAPILLLDEATSALDAESEHEVQQAVQALMLGRTTLVIAHRLSTVEQADAICVIADGEVKEKGTHEQLLAEGGHYAELYHLQFRADRAGQPA</sequence>
<feature type="transmembrane region" description="Helical" evidence="9">
    <location>
        <begin position="23"/>
        <end position="44"/>
    </location>
</feature>
<name>A0A081NYZ7_9BACL</name>
<dbReference type="InterPro" id="IPR017871">
    <property type="entry name" value="ABC_transporter-like_CS"/>
</dbReference>
<dbReference type="AlphaFoldDB" id="A0A081NYZ7"/>
<dbReference type="Gene3D" id="3.40.50.300">
    <property type="entry name" value="P-loop containing nucleotide triphosphate hydrolases"/>
    <property type="match status" value="1"/>
</dbReference>
<dbReference type="InterPro" id="IPR027417">
    <property type="entry name" value="P-loop_NTPase"/>
</dbReference>
<dbReference type="eggNOG" id="COG1132">
    <property type="taxonomic scope" value="Bacteria"/>
</dbReference>
<feature type="transmembrane region" description="Helical" evidence="9">
    <location>
        <begin position="64"/>
        <end position="86"/>
    </location>
</feature>
<feature type="domain" description="ABC transmembrane type-1" evidence="11">
    <location>
        <begin position="32"/>
        <end position="307"/>
    </location>
</feature>
<evidence type="ECO:0000259" key="11">
    <source>
        <dbReference type="PROSITE" id="PS50929"/>
    </source>
</evidence>
<feature type="transmembrane region" description="Helical" evidence="9">
    <location>
        <begin position="253"/>
        <end position="273"/>
    </location>
</feature>
<dbReference type="GO" id="GO:0005886">
    <property type="term" value="C:plasma membrane"/>
    <property type="evidence" value="ECO:0007669"/>
    <property type="project" value="UniProtKB-SubCell"/>
</dbReference>
<evidence type="ECO:0000256" key="6">
    <source>
        <dbReference type="ARBA" id="ARBA00022840"/>
    </source>
</evidence>
<dbReference type="Pfam" id="PF00664">
    <property type="entry name" value="ABC_membrane"/>
    <property type="match status" value="1"/>
</dbReference>
<comment type="caution">
    <text evidence="12">The sequence shown here is derived from an EMBL/GenBank/DDBJ whole genome shotgun (WGS) entry which is preliminary data.</text>
</comment>
<dbReference type="InterPro" id="IPR011527">
    <property type="entry name" value="ABC1_TM_dom"/>
</dbReference>
<dbReference type="PROSITE" id="PS50893">
    <property type="entry name" value="ABC_TRANSPORTER_2"/>
    <property type="match status" value="1"/>
</dbReference>
<keyword evidence="3" id="KW-1003">Cell membrane</keyword>
<feature type="transmembrane region" description="Helical" evidence="9">
    <location>
        <begin position="143"/>
        <end position="160"/>
    </location>
</feature>
<evidence type="ECO:0000256" key="3">
    <source>
        <dbReference type="ARBA" id="ARBA00022475"/>
    </source>
</evidence>
<keyword evidence="13" id="KW-1185">Reference proteome</keyword>
<keyword evidence="2" id="KW-0813">Transport</keyword>